<keyword evidence="1" id="KW-0547">Nucleotide-binding</keyword>
<evidence type="ECO:0000313" key="5">
    <source>
        <dbReference type="EMBL" id="KAK1736677.1"/>
    </source>
</evidence>
<evidence type="ECO:0000256" key="1">
    <source>
        <dbReference type="ARBA" id="ARBA00022741"/>
    </source>
</evidence>
<feature type="compositionally biased region" description="Polar residues" evidence="3">
    <location>
        <begin position="142"/>
        <end position="152"/>
    </location>
</feature>
<feature type="domain" description="Guanylate cyclase" evidence="4">
    <location>
        <begin position="207"/>
        <end position="411"/>
    </location>
</feature>
<dbReference type="Gene3D" id="3.30.70.1230">
    <property type="entry name" value="Nucleotide cyclase"/>
    <property type="match status" value="2"/>
</dbReference>
<gene>
    <name evidence="5" type="ORF">QTG54_012699</name>
</gene>
<comment type="caution">
    <text evidence="5">The sequence shown here is derived from an EMBL/GenBank/DDBJ whole genome shotgun (WGS) entry which is preliminary data.</text>
</comment>
<evidence type="ECO:0000259" key="4">
    <source>
        <dbReference type="PROSITE" id="PS50125"/>
    </source>
</evidence>
<dbReference type="GO" id="GO:0009190">
    <property type="term" value="P:cyclic nucleotide biosynthetic process"/>
    <property type="evidence" value="ECO:0007669"/>
    <property type="project" value="InterPro"/>
</dbReference>
<keyword evidence="2" id="KW-0067">ATP-binding</keyword>
<proteinExistence type="predicted"/>
<dbReference type="PANTHER" id="PTHR16305:SF28">
    <property type="entry name" value="GUANYLATE CYCLASE DOMAIN-CONTAINING PROTEIN"/>
    <property type="match status" value="1"/>
</dbReference>
<keyword evidence="6" id="KW-1185">Reference proteome</keyword>
<evidence type="ECO:0000313" key="6">
    <source>
        <dbReference type="Proteomes" id="UP001224775"/>
    </source>
</evidence>
<sequence length="492" mass="54440">MEEQYYSAIGDGEHQHHFNADEEADMFETSTDSRGSSLYSSGLSDHWLPDNIDDPPLDVISANMEESFEDDKAEMLAVLMKNHGSFVSSSLVERSSLIQSVAWLSRHVPGCVLKSLIDAIKRARKEKAKAERRRERHKNQKQKPSSDIGSNEIGTEMMVPVKFDKDNNDDDIGHEEEDNYNSNNGEASVEQYLSHTNLPISKSQDSALLFVDISGFTLISQLLDVESLSRAINSYFQMIINEVLSHGGDVLKFAGDAIFCQWTASRSNPNKNLEYCVQKAANCAASIVNNCSDYLVGSNPVGGRRGSMRRDSVRSTRSSFEENFVRRRSSLDMPSDSSSEKDKLVRRTSQRGLTLQRGSSSRSGLDPSAATLNVKCGIGVGRVAGIHVGDDISRREYIILGDPIDQVAKAEAAASHGEVFASPEVIEYLAKIGTVQGDWETALKERRPMRIALREENFSKHINAEDEAAICLRLRIMSFSDVTILTIQSSSG</sequence>
<dbReference type="InterPro" id="IPR001054">
    <property type="entry name" value="A/G_cyclase"/>
</dbReference>
<dbReference type="PROSITE" id="PS50125">
    <property type="entry name" value="GUANYLATE_CYCLASE_2"/>
    <property type="match status" value="1"/>
</dbReference>
<dbReference type="GO" id="GO:0035556">
    <property type="term" value="P:intracellular signal transduction"/>
    <property type="evidence" value="ECO:0007669"/>
    <property type="project" value="InterPro"/>
</dbReference>
<dbReference type="PANTHER" id="PTHR16305">
    <property type="entry name" value="TESTICULAR SOLUBLE ADENYLYL CYCLASE"/>
    <property type="match status" value="1"/>
</dbReference>
<dbReference type="SUPFAM" id="SSF55073">
    <property type="entry name" value="Nucleotide cyclase"/>
    <property type="match status" value="1"/>
</dbReference>
<evidence type="ECO:0000256" key="2">
    <source>
        <dbReference type="ARBA" id="ARBA00022840"/>
    </source>
</evidence>
<keyword evidence="5" id="KW-0456">Lyase</keyword>
<feature type="region of interest" description="Disordered" evidence="3">
    <location>
        <begin position="127"/>
        <end position="152"/>
    </location>
</feature>
<dbReference type="InterPro" id="IPR029787">
    <property type="entry name" value="Nucleotide_cyclase"/>
</dbReference>
<dbReference type="Proteomes" id="UP001224775">
    <property type="component" value="Unassembled WGS sequence"/>
</dbReference>
<dbReference type="GO" id="GO:0004016">
    <property type="term" value="F:adenylate cyclase activity"/>
    <property type="evidence" value="ECO:0007669"/>
    <property type="project" value="TreeGrafter"/>
</dbReference>
<dbReference type="GO" id="GO:0005737">
    <property type="term" value="C:cytoplasm"/>
    <property type="evidence" value="ECO:0007669"/>
    <property type="project" value="TreeGrafter"/>
</dbReference>
<dbReference type="AlphaFoldDB" id="A0AAD9D7D2"/>
<feature type="region of interest" description="Disordered" evidence="3">
    <location>
        <begin position="164"/>
        <end position="184"/>
    </location>
</feature>
<dbReference type="EMBL" id="JATAAI010000028">
    <property type="protein sequence ID" value="KAK1736677.1"/>
    <property type="molecule type" value="Genomic_DNA"/>
</dbReference>
<name>A0AAD9D7D2_9STRA</name>
<accession>A0AAD9D7D2</accession>
<organism evidence="5 6">
    <name type="scientific">Skeletonema marinoi</name>
    <dbReference type="NCBI Taxonomy" id="267567"/>
    <lineage>
        <taxon>Eukaryota</taxon>
        <taxon>Sar</taxon>
        <taxon>Stramenopiles</taxon>
        <taxon>Ochrophyta</taxon>
        <taxon>Bacillariophyta</taxon>
        <taxon>Coscinodiscophyceae</taxon>
        <taxon>Thalassiosirophycidae</taxon>
        <taxon>Thalassiosirales</taxon>
        <taxon>Skeletonemataceae</taxon>
        <taxon>Skeletonema</taxon>
        <taxon>Skeletonema marinoi-dohrnii complex</taxon>
    </lineage>
</organism>
<reference evidence="5" key="1">
    <citation type="submission" date="2023-06" db="EMBL/GenBank/DDBJ databases">
        <title>Survivors Of The Sea: Transcriptome response of Skeletonema marinoi to long-term dormancy.</title>
        <authorList>
            <person name="Pinder M.I.M."/>
            <person name="Kourtchenko O."/>
            <person name="Robertson E.K."/>
            <person name="Larsson T."/>
            <person name="Maumus F."/>
            <person name="Osuna-Cruz C.M."/>
            <person name="Vancaester E."/>
            <person name="Stenow R."/>
            <person name="Vandepoele K."/>
            <person name="Ploug H."/>
            <person name="Bruchert V."/>
            <person name="Godhe A."/>
            <person name="Topel M."/>
        </authorList>
    </citation>
    <scope>NUCLEOTIDE SEQUENCE</scope>
    <source>
        <strain evidence="5">R05AC</strain>
    </source>
</reference>
<feature type="region of interest" description="Disordered" evidence="3">
    <location>
        <begin position="326"/>
        <end position="366"/>
    </location>
</feature>
<feature type="compositionally biased region" description="Acidic residues" evidence="3">
    <location>
        <begin position="167"/>
        <end position="179"/>
    </location>
</feature>
<evidence type="ECO:0000256" key="3">
    <source>
        <dbReference type="SAM" id="MobiDB-lite"/>
    </source>
</evidence>
<protein>
    <submittedName>
        <fullName evidence="5">Adenylate/guanylate cyclase domain-containing protein</fullName>
        <ecNumber evidence="5">4.6.1.-</ecNumber>
    </submittedName>
</protein>
<dbReference type="Pfam" id="PF00211">
    <property type="entry name" value="Guanylate_cyc"/>
    <property type="match status" value="1"/>
</dbReference>
<dbReference type="GO" id="GO:0005524">
    <property type="term" value="F:ATP binding"/>
    <property type="evidence" value="ECO:0007669"/>
    <property type="project" value="UniProtKB-KW"/>
</dbReference>
<dbReference type="CDD" id="cd07302">
    <property type="entry name" value="CHD"/>
    <property type="match status" value="1"/>
</dbReference>
<dbReference type="EC" id="4.6.1.-" evidence="5"/>
<feature type="compositionally biased region" description="Polar residues" evidence="3">
    <location>
        <begin position="350"/>
        <end position="363"/>
    </location>
</feature>